<dbReference type="EMBL" id="LC583827">
    <property type="protein sequence ID" value="BCM23675.1"/>
    <property type="molecule type" value="Genomic_DNA"/>
</dbReference>
<organism evidence="1">
    <name type="scientific">Escherichia coli</name>
    <dbReference type="NCBI Taxonomy" id="562"/>
    <lineage>
        <taxon>Bacteria</taxon>
        <taxon>Pseudomonadati</taxon>
        <taxon>Pseudomonadota</taxon>
        <taxon>Gammaproteobacteria</taxon>
        <taxon>Enterobacterales</taxon>
        <taxon>Enterobacteriaceae</taxon>
        <taxon>Escherichia</taxon>
    </lineage>
</organism>
<name>A0A7I8HMY3_ECOLX</name>
<protein>
    <submittedName>
        <fullName evidence="1">Extended-spectrum beta-lactamase</fullName>
    </submittedName>
</protein>
<sequence>MVGTTISSCKLTAISLHHVEFRSKNLTLFTILRLRKSTSMGRCHWLSFARPRYSTAIPWRSIRSLLTLAARLASPRSPDSWETTRSVSTVPSRRSTPPFRAIRVIPLHLGYWGKLCGISRYVQLWERAAGPIWGYGSKEIIRSPRFFHLQCPFCVFGHQTAGGRVLYHPGFPVA</sequence>
<accession>A0A7I8HMY3</accession>
<evidence type="ECO:0000313" key="1">
    <source>
        <dbReference type="EMBL" id="BCM23675.1"/>
    </source>
</evidence>
<gene>
    <name evidence="1" type="primary">blaCTX-M-15</name>
</gene>
<proteinExistence type="predicted"/>
<dbReference type="AlphaFoldDB" id="A0A7I8HMY3"/>
<reference evidence="1" key="1">
    <citation type="submission" date="2020-09" db="EMBL/GenBank/DDBJ databases">
        <title>Escherichia coli AAKI6 blaCTX-M-15 gene, extended-spectrum beta-lactamase.</title>
        <authorList>
            <person name="Banerjee A."/>
            <person name="Singh A.D."/>
            <person name="Batabyal K."/>
            <person name="Samanta I."/>
        </authorList>
    </citation>
    <scope>NUCLEOTIDE SEQUENCE</scope>
    <source>
        <strain evidence="1">AAKI6</strain>
    </source>
</reference>